<evidence type="ECO:0000256" key="6">
    <source>
        <dbReference type="ARBA" id="ARBA00024343"/>
    </source>
</evidence>
<feature type="domain" description="AP2/ERF" evidence="8">
    <location>
        <begin position="26"/>
        <end position="96"/>
    </location>
</feature>
<evidence type="ECO:0000256" key="5">
    <source>
        <dbReference type="ARBA" id="ARBA00023242"/>
    </source>
</evidence>
<dbReference type="Proteomes" id="UP000436088">
    <property type="component" value="Unassembled WGS sequence"/>
</dbReference>
<evidence type="ECO:0000256" key="1">
    <source>
        <dbReference type="ARBA" id="ARBA00004123"/>
    </source>
</evidence>
<keyword evidence="4" id="KW-0804">Transcription</keyword>
<dbReference type="GO" id="GO:0003677">
    <property type="term" value="F:DNA binding"/>
    <property type="evidence" value="ECO:0007669"/>
    <property type="project" value="UniProtKB-KW"/>
</dbReference>
<evidence type="ECO:0000256" key="7">
    <source>
        <dbReference type="SAM" id="MobiDB-lite"/>
    </source>
</evidence>
<sequence length="150" mass="16844">MYGPTSLVEKMQKIYVKAAEFGDGYGWKPTPGRRRQRDTTRSETAALGKVRGGDKRFIEERSSCVARNFETAEEAAMAYDKAALRIRGPRAYLNFPLEMIREAMGIDDTKNVHFDPCSSTATYRIDDSLVQVSEITQKEGPEIGRKTVSV</sequence>
<dbReference type="InterPro" id="IPR001471">
    <property type="entry name" value="AP2/ERF_dom"/>
</dbReference>
<dbReference type="EMBL" id="VEPZ02000247">
    <property type="protein sequence ID" value="KAE8728770.1"/>
    <property type="molecule type" value="Genomic_DNA"/>
</dbReference>
<dbReference type="PROSITE" id="PS51032">
    <property type="entry name" value="AP2_ERF"/>
    <property type="match status" value="1"/>
</dbReference>
<evidence type="ECO:0000256" key="4">
    <source>
        <dbReference type="ARBA" id="ARBA00023163"/>
    </source>
</evidence>
<dbReference type="PANTHER" id="PTHR31190">
    <property type="entry name" value="DNA-BINDING DOMAIN"/>
    <property type="match status" value="1"/>
</dbReference>
<reference evidence="9" key="1">
    <citation type="submission" date="2019-09" db="EMBL/GenBank/DDBJ databases">
        <title>Draft genome information of white flower Hibiscus syriacus.</title>
        <authorList>
            <person name="Kim Y.-M."/>
        </authorList>
    </citation>
    <scope>NUCLEOTIDE SEQUENCE [LARGE SCALE GENOMIC DNA]</scope>
    <source>
        <strain evidence="9">YM2019G1</strain>
    </source>
</reference>
<feature type="region of interest" description="Disordered" evidence="7">
    <location>
        <begin position="27"/>
        <end position="50"/>
    </location>
</feature>
<dbReference type="InterPro" id="IPR016177">
    <property type="entry name" value="DNA-bd_dom_sf"/>
</dbReference>
<keyword evidence="5" id="KW-0539">Nucleus</keyword>
<comment type="subcellular location">
    <subcellularLocation>
        <location evidence="1">Nucleus</location>
    </subcellularLocation>
</comment>
<comment type="caution">
    <text evidence="9">The sequence shown here is derived from an EMBL/GenBank/DDBJ whole genome shotgun (WGS) entry which is preliminary data.</text>
</comment>
<organism evidence="9 10">
    <name type="scientific">Hibiscus syriacus</name>
    <name type="common">Rose of Sharon</name>
    <dbReference type="NCBI Taxonomy" id="106335"/>
    <lineage>
        <taxon>Eukaryota</taxon>
        <taxon>Viridiplantae</taxon>
        <taxon>Streptophyta</taxon>
        <taxon>Embryophyta</taxon>
        <taxon>Tracheophyta</taxon>
        <taxon>Spermatophyta</taxon>
        <taxon>Magnoliopsida</taxon>
        <taxon>eudicotyledons</taxon>
        <taxon>Gunneridae</taxon>
        <taxon>Pentapetalae</taxon>
        <taxon>rosids</taxon>
        <taxon>malvids</taxon>
        <taxon>Malvales</taxon>
        <taxon>Malvaceae</taxon>
        <taxon>Malvoideae</taxon>
        <taxon>Hibiscus</taxon>
    </lineage>
</organism>
<dbReference type="AlphaFoldDB" id="A0A6A3CHK3"/>
<evidence type="ECO:0000256" key="2">
    <source>
        <dbReference type="ARBA" id="ARBA00023015"/>
    </source>
</evidence>
<keyword evidence="3" id="KW-0238">DNA-binding</keyword>
<dbReference type="SUPFAM" id="SSF54171">
    <property type="entry name" value="DNA-binding domain"/>
    <property type="match status" value="1"/>
</dbReference>
<comment type="similarity">
    <text evidence="6">Belongs to the AP2/ERF transcription factor family. ERF subfamily.</text>
</comment>
<evidence type="ECO:0000259" key="8">
    <source>
        <dbReference type="PROSITE" id="PS51032"/>
    </source>
</evidence>
<name>A0A6A3CHK3_HIBSY</name>
<evidence type="ECO:0000313" key="9">
    <source>
        <dbReference type="EMBL" id="KAE8728770.1"/>
    </source>
</evidence>
<accession>A0A6A3CHK3</accession>
<keyword evidence="2" id="KW-0805">Transcription regulation</keyword>
<evidence type="ECO:0000313" key="10">
    <source>
        <dbReference type="Proteomes" id="UP000436088"/>
    </source>
</evidence>
<dbReference type="InterPro" id="IPR044808">
    <property type="entry name" value="ERF_plant"/>
</dbReference>
<dbReference type="SMART" id="SM00380">
    <property type="entry name" value="AP2"/>
    <property type="match status" value="1"/>
</dbReference>
<gene>
    <name evidence="9" type="ORF">F3Y22_tig00004072pilonHSYRG00125</name>
</gene>
<proteinExistence type="inferred from homology"/>
<dbReference type="GO" id="GO:0003700">
    <property type="term" value="F:DNA-binding transcription factor activity"/>
    <property type="evidence" value="ECO:0007669"/>
    <property type="project" value="InterPro"/>
</dbReference>
<dbReference type="InterPro" id="IPR036955">
    <property type="entry name" value="AP2/ERF_dom_sf"/>
</dbReference>
<dbReference type="Gene3D" id="3.30.730.10">
    <property type="entry name" value="AP2/ERF domain"/>
    <property type="match status" value="1"/>
</dbReference>
<evidence type="ECO:0000256" key="3">
    <source>
        <dbReference type="ARBA" id="ARBA00023125"/>
    </source>
</evidence>
<dbReference type="GO" id="GO:0009873">
    <property type="term" value="P:ethylene-activated signaling pathway"/>
    <property type="evidence" value="ECO:0007669"/>
    <property type="project" value="InterPro"/>
</dbReference>
<keyword evidence="10" id="KW-1185">Reference proteome</keyword>
<dbReference type="GO" id="GO:0005634">
    <property type="term" value="C:nucleus"/>
    <property type="evidence" value="ECO:0007669"/>
    <property type="project" value="UniProtKB-SubCell"/>
</dbReference>
<protein>
    <recommendedName>
        <fullName evidence="8">AP2/ERF domain-containing protein</fullName>
    </recommendedName>
</protein>